<keyword evidence="2" id="KW-0472">Membrane</keyword>
<organism evidence="3 4">
    <name type="scientific">Rhizoctonia solani</name>
    <dbReference type="NCBI Taxonomy" id="456999"/>
    <lineage>
        <taxon>Eukaryota</taxon>
        <taxon>Fungi</taxon>
        <taxon>Dikarya</taxon>
        <taxon>Basidiomycota</taxon>
        <taxon>Agaricomycotina</taxon>
        <taxon>Agaricomycetes</taxon>
        <taxon>Cantharellales</taxon>
        <taxon>Ceratobasidiaceae</taxon>
        <taxon>Rhizoctonia</taxon>
    </lineage>
</organism>
<feature type="compositionally biased region" description="Polar residues" evidence="1">
    <location>
        <begin position="338"/>
        <end position="353"/>
    </location>
</feature>
<keyword evidence="2" id="KW-1133">Transmembrane helix</keyword>
<keyword evidence="2" id="KW-0812">Transmembrane</keyword>
<evidence type="ECO:0000256" key="2">
    <source>
        <dbReference type="SAM" id="Phobius"/>
    </source>
</evidence>
<dbReference type="AlphaFoldDB" id="A0A8H2ZZY0"/>
<comment type="caution">
    <text evidence="3">The sequence shown here is derived from an EMBL/GenBank/DDBJ whole genome shotgun (WGS) entry which is preliminary data.</text>
</comment>
<dbReference type="Proteomes" id="UP000663843">
    <property type="component" value="Unassembled WGS sequence"/>
</dbReference>
<gene>
    <name evidence="3" type="ORF">RDB_LOCUS25216</name>
</gene>
<evidence type="ECO:0000256" key="1">
    <source>
        <dbReference type="SAM" id="MobiDB-lite"/>
    </source>
</evidence>
<feature type="region of interest" description="Disordered" evidence="1">
    <location>
        <begin position="332"/>
        <end position="353"/>
    </location>
</feature>
<feature type="region of interest" description="Disordered" evidence="1">
    <location>
        <begin position="283"/>
        <end position="317"/>
    </location>
</feature>
<feature type="transmembrane region" description="Helical" evidence="2">
    <location>
        <begin position="141"/>
        <end position="165"/>
    </location>
</feature>
<reference evidence="3" key="1">
    <citation type="submission" date="2021-01" db="EMBL/GenBank/DDBJ databases">
        <authorList>
            <person name="Kaushik A."/>
        </authorList>
    </citation>
    <scope>NUCLEOTIDE SEQUENCE</scope>
    <source>
        <strain evidence="3">AG2-2IIIB</strain>
    </source>
</reference>
<sequence>MSAAEISKLLPPSLLLPAHLSAHKYFFVCTLTVAAWDTLVLSPRTWRLMKTKARVAASKDPLPYPTLCDAHRVHHSGCRILRYQMVSGQMSKLLSFRANCHHVSRVALLRSVDSSFRSHLSDPSPAVALIRLHAIFDHSKAVLGGLGTLLVLQVGVMAACCAFYRPMPLKVGQGCIAGPTDNWVGIYWLAPTIFWSAAFALALSRSIQSLRTKPLGPWKLMLRDGLNLYGAIWIVNMVNMLFWFIARPIDNADTIKTIVTSMTAVLTVTMTLRIILSVRGSLQSGGAYSGTTSSGASRSHPSNSGATPASNSGPHIISTRATHPVVNIQTERHHTVSGGHQHTRSNGGMGTGRQTYTLDEMRGRSERDDDNVSNVSGVDAKGTEIGEYGVTEDKSRALASDEDVTGARGRAVVRVMVDREVDERRE</sequence>
<evidence type="ECO:0000313" key="4">
    <source>
        <dbReference type="Proteomes" id="UP000663843"/>
    </source>
</evidence>
<feature type="transmembrane region" description="Helical" evidence="2">
    <location>
        <begin position="258"/>
        <end position="276"/>
    </location>
</feature>
<proteinExistence type="predicted"/>
<feature type="transmembrane region" description="Helical" evidence="2">
    <location>
        <begin position="225"/>
        <end position="246"/>
    </location>
</feature>
<dbReference type="EMBL" id="CAJMWT010001149">
    <property type="protein sequence ID" value="CAE6382322.1"/>
    <property type="molecule type" value="Genomic_DNA"/>
</dbReference>
<name>A0A8H2ZZY0_9AGAM</name>
<protein>
    <recommendedName>
        <fullName evidence="5">Transmembrane protein</fullName>
    </recommendedName>
</protein>
<feature type="compositionally biased region" description="Polar residues" evidence="1">
    <location>
        <begin position="300"/>
        <end position="313"/>
    </location>
</feature>
<evidence type="ECO:0008006" key="5">
    <source>
        <dbReference type="Google" id="ProtNLM"/>
    </source>
</evidence>
<feature type="transmembrane region" description="Helical" evidence="2">
    <location>
        <begin position="185"/>
        <end position="204"/>
    </location>
</feature>
<feature type="compositionally biased region" description="Low complexity" evidence="1">
    <location>
        <begin position="284"/>
        <end position="299"/>
    </location>
</feature>
<feature type="transmembrane region" description="Helical" evidence="2">
    <location>
        <begin position="25"/>
        <end position="42"/>
    </location>
</feature>
<evidence type="ECO:0000313" key="3">
    <source>
        <dbReference type="EMBL" id="CAE6382322.1"/>
    </source>
</evidence>
<accession>A0A8H2ZZY0</accession>